<dbReference type="Pfam" id="PF13561">
    <property type="entry name" value="adh_short_C2"/>
    <property type="match status" value="1"/>
</dbReference>
<dbReference type="PANTHER" id="PTHR24321">
    <property type="entry name" value="DEHYDROGENASES, SHORT CHAIN"/>
    <property type="match status" value="1"/>
</dbReference>
<gene>
    <name evidence="3" type="ORF">P0Y56_10120</name>
</gene>
<dbReference type="SUPFAM" id="SSF51735">
    <property type="entry name" value="NAD(P)-binding Rossmann-fold domains"/>
    <property type="match status" value="1"/>
</dbReference>
<dbReference type="Gene3D" id="3.40.50.720">
    <property type="entry name" value="NAD(P)-binding Rossmann-like Domain"/>
    <property type="match status" value="1"/>
</dbReference>
<comment type="similarity">
    <text evidence="1">Belongs to the short-chain dehydrogenases/reductases (SDR) family.</text>
</comment>
<dbReference type="PROSITE" id="PS00061">
    <property type="entry name" value="ADH_SHORT"/>
    <property type="match status" value="1"/>
</dbReference>
<accession>A0AAJ5X4C3</accession>
<dbReference type="AlphaFoldDB" id="A0AAJ5X4C3"/>
<dbReference type="Proteomes" id="UP001218362">
    <property type="component" value="Chromosome"/>
</dbReference>
<dbReference type="KEGG" id="acob:P0Y56_10120"/>
<dbReference type="InterPro" id="IPR002347">
    <property type="entry name" value="SDR_fam"/>
</dbReference>
<dbReference type="EMBL" id="CP119316">
    <property type="protein sequence ID" value="WEK45391.1"/>
    <property type="molecule type" value="Genomic_DNA"/>
</dbReference>
<dbReference type="PRINTS" id="PR00080">
    <property type="entry name" value="SDRFAMILY"/>
</dbReference>
<evidence type="ECO:0000256" key="1">
    <source>
        <dbReference type="ARBA" id="ARBA00006484"/>
    </source>
</evidence>
<proteinExistence type="inferred from homology"/>
<dbReference type="PRINTS" id="PR00081">
    <property type="entry name" value="GDHRDH"/>
</dbReference>
<reference evidence="3" key="1">
    <citation type="submission" date="2023-03" db="EMBL/GenBank/DDBJ databases">
        <title>Andean soil-derived lignocellulolytic bacterial consortium as a source of novel taxa and putative plastic-active enzymes.</title>
        <authorList>
            <person name="Diaz-Garcia L."/>
            <person name="Chuvochina M."/>
            <person name="Feuerriegel G."/>
            <person name="Bunk B."/>
            <person name="Sproer C."/>
            <person name="Streit W.R."/>
            <person name="Rodriguez L.M."/>
            <person name="Overmann J."/>
            <person name="Jimenez D.J."/>
        </authorList>
    </citation>
    <scope>NUCLEOTIDE SEQUENCE</scope>
    <source>
        <strain evidence="3">MAG 26</strain>
    </source>
</reference>
<evidence type="ECO:0000313" key="3">
    <source>
        <dbReference type="EMBL" id="WEK45391.1"/>
    </source>
</evidence>
<protein>
    <submittedName>
        <fullName evidence="3">SDR family NAD(P)-dependent oxidoreductase</fullName>
    </submittedName>
</protein>
<name>A0AAJ5X4C3_9SPHN</name>
<organism evidence="3 4">
    <name type="scientific">Candidatus Andeanibacterium colombiense</name>
    <dbReference type="NCBI Taxonomy" id="3121345"/>
    <lineage>
        <taxon>Bacteria</taxon>
        <taxon>Pseudomonadati</taxon>
        <taxon>Pseudomonadota</taxon>
        <taxon>Alphaproteobacteria</taxon>
        <taxon>Sphingomonadales</taxon>
        <taxon>Sphingomonadaceae</taxon>
        <taxon>Candidatus Andeanibacterium</taxon>
    </lineage>
</organism>
<evidence type="ECO:0000313" key="4">
    <source>
        <dbReference type="Proteomes" id="UP001218362"/>
    </source>
</evidence>
<dbReference type="InterPro" id="IPR036291">
    <property type="entry name" value="NAD(P)-bd_dom_sf"/>
</dbReference>
<dbReference type="PANTHER" id="PTHR24321:SF12">
    <property type="entry name" value="SHORT-CHAIN DEHYDROGENASE_REDUCTASE FAMILY, PUTATIVE (AFU_ORTHOLOGUE AFUA_5G14340)-RELATED"/>
    <property type="match status" value="1"/>
</dbReference>
<dbReference type="FunFam" id="3.40.50.720:FF:000084">
    <property type="entry name" value="Short-chain dehydrogenase reductase"/>
    <property type="match status" value="1"/>
</dbReference>
<keyword evidence="2" id="KW-0560">Oxidoreductase</keyword>
<evidence type="ECO:0000256" key="2">
    <source>
        <dbReference type="ARBA" id="ARBA00023002"/>
    </source>
</evidence>
<sequence length="266" mass="28225">MTTNRTGRHEGKTMLVTGAAGAIGYATSEILAREGAQVMLVDIDGPKLEERVRTLTDAGYTVYGEHADCADEKQVEAYAQAALKAMGRVDGFFNNAGIEGHLAPTHEYDIAEFDRVLHVNLRGMFLGLRFVLPDMVRRGAGAVVNTASIGSERGLAGACAYNAAKHGAVGLTRTAASEVAQKGVRVNCVMPGVIETPLLVGMLEQMFDDVAAGMKKLGEVATLNRVGQPREIGDVVSFLLSDEASYVNGAKWEIDGGALATIRNDI</sequence>
<dbReference type="InterPro" id="IPR020904">
    <property type="entry name" value="Sc_DH/Rdtase_CS"/>
</dbReference>
<dbReference type="GO" id="GO:0016491">
    <property type="term" value="F:oxidoreductase activity"/>
    <property type="evidence" value="ECO:0007669"/>
    <property type="project" value="UniProtKB-KW"/>
</dbReference>